<dbReference type="InterPro" id="IPR036779">
    <property type="entry name" value="LysM_dom_sf"/>
</dbReference>
<dbReference type="SUPFAM" id="SSF54106">
    <property type="entry name" value="LysM domain"/>
    <property type="match status" value="1"/>
</dbReference>
<dbReference type="RefSeq" id="WP_008859095.1">
    <property type="nucleotide sequence ID" value="NZ_JH591187.1"/>
</dbReference>
<dbReference type="PATRIC" id="fig|742743.3.peg.601"/>
<protein>
    <recommendedName>
        <fullName evidence="2">LysM domain-containing protein</fullName>
    </recommendedName>
</protein>
<feature type="domain" description="LysM" evidence="2">
    <location>
        <begin position="31"/>
        <end position="82"/>
    </location>
</feature>
<keyword evidence="4" id="KW-1185">Reference proteome</keyword>
<dbReference type="Gene3D" id="3.10.350.10">
    <property type="entry name" value="LysM domain"/>
    <property type="match status" value="1"/>
</dbReference>
<accession>H1CZ03</accession>
<dbReference type="STRING" id="742743.HMPREF9453_00591"/>
<dbReference type="Pfam" id="PF01476">
    <property type="entry name" value="LysM"/>
    <property type="match status" value="1"/>
</dbReference>
<dbReference type="OrthoDB" id="9801998at2"/>
<organism evidence="3 4">
    <name type="scientific">Dialister succinatiphilus YIT 11850</name>
    <dbReference type="NCBI Taxonomy" id="742743"/>
    <lineage>
        <taxon>Bacteria</taxon>
        <taxon>Bacillati</taxon>
        <taxon>Bacillota</taxon>
        <taxon>Negativicutes</taxon>
        <taxon>Veillonellales</taxon>
        <taxon>Veillonellaceae</taxon>
        <taxon>Dialister</taxon>
    </lineage>
</organism>
<gene>
    <name evidence="3" type="ORF">HMPREF9453_00591</name>
</gene>
<dbReference type="InterPro" id="IPR018392">
    <property type="entry name" value="LysM"/>
</dbReference>
<dbReference type="Proteomes" id="UP000003277">
    <property type="component" value="Unassembled WGS sequence"/>
</dbReference>
<dbReference type="HOGENOM" id="CLU_136034_3_1_9"/>
<dbReference type="CDD" id="cd00118">
    <property type="entry name" value="LysM"/>
    <property type="match status" value="1"/>
</dbReference>
<comment type="caution">
    <text evidence="3">The sequence shown here is derived from an EMBL/GenBank/DDBJ whole genome shotgun (WGS) entry which is preliminary data.</text>
</comment>
<keyword evidence="1" id="KW-0732">Signal</keyword>
<sequence length="86" mass="9706">MKKITFLFIALVLLCGWGVNASVSGDSVQYDVVTVEENDTLWDIAARRVDNTKDIRQVVYDIEQFNHITNPGQLEPGMKIKIPVDL</sequence>
<evidence type="ECO:0000313" key="4">
    <source>
        <dbReference type="Proteomes" id="UP000003277"/>
    </source>
</evidence>
<name>H1CZ03_9FIRM</name>
<evidence type="ECO:0000259" key="2">
    <source>
        <dbReference type="PROSITE" id="PS51782"/>
    </source>
</evidence>
<dbReference type="EMBL" id="ADLT01000015">
    <property type="protein sequence ID" value="EHO63574.1"/>
    <property type="molecule type" value="Genomic_DNA"/>
</dbReference>
<feature type="signal peptide" evidence="1">
    <location>
        <begin position="1"/>
        <end position="21"/>
    </location>
</feature>
<evidence type="ECO:0000313" key="3">
    <source>
        <dbReference type="EMBL" id="EHO63574.1"/>
    </source>
</evidence>
<evidence type="ECO:0000256" key="1">
    <source>
        <dbReference type="SAM" id="SignalP"/>
    </source>
</evidence>
<dbReference type="SMART" id="SM00257">
    <property type="entry name" value="LysM"/>
    <property type="match status" value="1"/>
</dbReference>
<reference evidence="3 4" key="1">
    <citation type="submission" date="2011-11" db="EMBL/GenBank/DDBJ databases">
        <title>The Genome Sequence of Dialister succinatiphilus YIT 11850.</title>
        <authorList>
            <consortium name="The Broad Institute Genome Sequencing Platform"/>
            <person name="Earl A."/>
            <person name="Ward D."/>
            <person name="Feldgarden M."/>
            <person name="Gevers D."/>
            <person name="Morotomi M."/>
            <person name="Young S.K."/>
            <person name="Zeng Q."/>
            <person name="Gargeya S."/>
            <person name="Fitzgerald M."/>
            <person name="Haas B."/>
            <person name="Abouelleil A."/>
            <person name="Alvarado L."/>
            <person name="Arachchi H.M."/>
            <person name="Berlin A."/>
            <person name="Brown A."/>
            <person name="Chapman S.B."/>
            <person name="Dunbar C."/>
            <person name="Gearin G."/>
            <person name="Goldberg J."/>
            <person name="Griggs A."/>
            <person name="Gujja S."/>
            <person name="Heiman D."/>
            <person name="Howarth C."/>
            <person name="Lui A."/>
            <person name="MacDonald P.J.P."/>
            <person name="Montmayeur A."/>
            <person name="Murphy C."/>
            <person name="Neiman D."/>
            <person name="Pearson M."/>
            <person name="Priest M."/>
            <person name="Roberts A."/>
            <person name="Saif S."/>
            <person name="Shea T."/>
            <person name="Sisk P."/>
            <person name="Stolte C."/>
            <person name="Sykes S."/>
            <person name="Wortman J."/>
            <person name="Nusbaum C."/>
            <person name="Birren B."/>
        </authorList>
    </citation>
    <scope>NUCLEOTIDE SEQUENCE [LARGE SCALE GENOMIC DNA]</scope>
    <source>
        <strain evidence="3 4">YIT 11850</strain>
    </source>
</reference>
<dbReference type="GeneID" id="98912255"/>
<dbReference type="AlphaFoldDB" id="H1CZ03"/>
<dbReference type="eggNOG" id="COG1388">
    <property type="taxonomic scope" value="Bacteria"/>
</dbReference>
<proteinExistence type="predicted"/>
<dbReference type="PROSITE" id="PS51782">
    <property type="entry name" value="LYSM"/>
    <property type="match status" value="1"/>
</dbReference>
<feature type="chain" id="PRO_5003548336" description="LysM domain-containing protein" evidence="1">
    <location>
        <begin position="22"/>
        <end position="86"/>
    </location>
</feature>